<comment type="caution">
    <text evidence="1">The sequence shown here is derived from an EMBL/GenBank/DDBJ whole genome shotgun (WGS) entry which is preliminary data.</text>
</comment>
<protein>
    <submittedName>
        <fullName evidence="1">Uncharacterized protein</fullName>
    </submittedName>
</protein>
<accession>A0AAE0YE26</accession>
<organism evidence="1 2">
    <name type="scientific">Elysia crispata</name>
    <name type="common">lettuce slug</name>
    <dbReference type="NCBI Taxonomy" id="231223"/>
    <lineage>
        <taxon>Eukaryota</taxon>
        <taxon>Metazoa</taxon>
        <taxon>Spiralia</taxon>
        <taxon>Lophotrochozoa</taxon>
        <taxon>Mollusca</taxon>
        <taxon>Gastropoda</taxon>
        <taxon>Heterobranchia</taxon>
        <taxon>Euthyneura</taxon>
        <taxon>Panpulmonata</taxon>
        <taxon>Sacoglossa</taxon>
        <taxon>Placobranchoidea</taxon>
        <taxon>Plakobranchidae</taxon>
        <taxon>Elysia</taxon>
    </lineage>
</organism>
<keyword evidence="2" id="KW-1185">Reference proteome</keyword>
<dbReference type="Proteomes" id="UP001283361">
    <property type="component" value="Unassembled WGS sequence"/>
</dbReference>
<gene>
    <name evidence="1" type="ORF">RRG08_025612</name>
</gene>
<proteinExistence type="predicted"/>
<sequence>MLVLAGILGAPRLNVACLLRLSETLRLFLAGEKLGLSETLLLFLAGEKLGLSETLLLFLAGEKLGLSETLLLFLAGEKQETRNLSVFQNFLGRPNAVRLYGPARPDSPQGGDTLLSRVLAWNGSPHLVREAGAWELQNFLSILECEFG</sequence>
<name>A0AAE0YE26_9GAST</name>
<reference evidence="1" key="1">
    <citation type="journal article" date="2023" name="G3 (Bethesda)">
        <title>A reference genome for the long-term kleptoplast-retaining sea slug Elysia crispata morphotype clarki.</title>
        <authorList>
            <person name="Eastman K.E."/>
            <person name="Pendleton A.L."/>
            <person name="Shaikh M.A."/>
            <person name="Suttiyut T."/>
            <person name="Ogas R."/>
            <person name="Tomko P."/>
            <person name="Gavelis G."/>
            <person name="Widhalm J.R."/>
            <person name="Wisecaver J.H."/>
        </authorList>
    </citation>
    <scope>NUCLEOTIDE SEQUENCE</scope>
    <source>
        <strain evidence="1">ECLA1</strain>
    </source>
</reference>
<dbReference type="EMBL" id="JAWDGP010006345">
    <property type="protein sequence ID" value="KAK3742666.1"/>
    <property type="molecule type" value="Genomic_DNA"/>
</dbReference>
<evidence type="ECO:0000313" key="1">
    <source>
        <dbReference type="EMBL" id="KAK3742666.1"/>
    </source>
</evidence>
<dbReference type="AlphaFoldDB" id="A0AAE0YE26"/>
<evidence type="ECO:0000313" key="2">
    <source>
        <dbReference type="Proteomes" id="UP001283361"/>
    </source>
</evidence>